<dbReference type="Gene3D" id="3.40.50.150">
    <property type="entry name" value="Vaccinia Virus protein VP39"/>
    <property type="match status" value="1"/>
</dbReference>
<dbReference type="InterPro" id="IPR002052">
    <property type="entry name" value="DNA_methylase_N6_adenine_CS"/>
</dbReference>
<dbReference type="GO" id="GO:0003676">
    <property type="term" value="F:nucleic acid binding"/>
    <property type="evidence" value="ECO:0007669"/>
    <property type="project" value="InterPro"/>
</dbReference>
<dbReference type="STRING" id="1618480.US11_C0001G0017"/>
<dbReference type="SUPFAM" id="SSF53335">
    <property type="entry name" value="S-adenosyl-L-methionine-dependent methyltransferases"/>
    <property type="match status" value="1"/>
</dbReference>
<gene>
    <name evidence="2" type="ORF">US11_C0001G0017</name>
</gene>
<dbReference type="CDD" id="cd02440">
    <property type="entry name" value="AdoMet_MTases"/>
    <property type="match status" value="1"/>
</dbReference>
<dbReference type="GO" id="GO:0030488">
    <property type="term" value="P:tRNA methylation"/>
    <property type="evidence" value="ECO:0007669"/>
    <property type="project" value="TreeGrafter"/>
</dbReference>
<reference evidence="2 3" key="1">
    <citation type="journal article" date="2015" name="Nature">
        <title>rRNA introns, odd ribosomes, and small enigmatic genomes across a large radiation of phyla.</title>
        <authorList>
            <person name="Brown C.T."/>
            <person name="Hug L.A."/>
            <person name="Thomas B.C."/>
            <person name="Sharon I."/>
            <person name="Castelle C.J."/>
            <person name="Singh A."/>
            <person name="Wilkins M.J."/>
            <person name="Williams K.H."/>
            <person name="Banfield J.F."/>
        </authorList>
    </citation>
    <scope>NUCLEOTIDE SEQUENCE [LARGE SCALE GENOMIC DNA]</scope>
</reference>
<dbReference type="PANTHER" id="PTHR14911">
    <property type="entry name" value="THUMP DOMAIN-CONTAINING"/>
    <property type="match status" value="1"/>
</dbReference>
<dbReference type="PANTHER" id="PTHR14911:SF13">
    <property type="entry name" value="TRNA (GUANINE(6)-N2)-METHYLTRANSFERASE THUMP3"/>
    <property type="match status" value="1"/>
</dbReference>
<accession>A0A0G0E592</accession>
<sequence length="335" mass="38622">MKTYFATFIPGLSEAIKEALLKDCPKIEILKFFESSILFKSEDEYQHVVSLPYINNVFLVANHLHFDRNKKAGSIAKELLKDAQFKQFIPNTKNVSFRIMIQKGADLIHIPREFSGKIIDKITQQTGFVFAPLKASVEYWFLIRNEGLAILGIKLTNLIRRSPGDNQQGKLQPEIANILNFLSEPHKDDVYLDPFAGYGSLAKDRILFNPYKHIYLSDIEKPLVERLRKLNSDKVTVQLSDALHLDYLKDKSVNKVVTDPPWGVYEMKNVRFEKFYKAMLNEMQRVVKTNGIIIILTARFKEFEKALLQTTLHLFKKYSTLVNGKKATIYKLTSV</sequence>
<evidence type="ECO:0000313" key="2">
    <source>
        <dbReference type="EMBL" id="KKQ02058.1"/>
    </source>
</evidence>
<organism evidence="2 3">
    <name type="scientific">Candidatus Roizmanbacteria bacterium GW2011_GWA2_36_23</name>
    <dbReference type="NCBI Taxonomy" id="1618480"/>
    <lineage>
        <taxon>Bacteria</taxon>
        <taxon>Candidatus Roizmaniibacteriota</taxon>
    </lineage>
</organism>
<dbReference type="InterPro" id="IPR000241">
    <property type="entry name" value="RlmKL-like_Mtase"/>
</dbReference>
<dbReference type="InterPro" id="IPR029063">
    <property type="entry name" value="SAM-dependent_MTases_sf"/>
</dbReference>
<feature type="domain" description="Ribosomal RNA large subunit methyltransferase K/L-like methyltransferase" evidence="1">
    <location>
        <begin position="232"/>
        <end position="316"/>
    </location>
</feature>
<comment type="caution">
    <text evidence="2">The sequence shown here is derived from an EMBL/GenBank/DDBJ whole genome shotgun (WGS) entry which is preliminary data.</text>
</comment>
<dbReference type="EMBL" id="LBRS01000001">
    <property type="protein sequence ID" value="KKQ02058.1"/>
    <property type="molecule type" value="Genomic_DNA"/>
</dbReference>
<dbReference type="PROSITE" id="PS00092">
    <property type="entry name" value="N6_MTASE"/>
    <property type="match status" value="1"/>
</dbReference>
<proteinExistence type="predicted"/>
<dbReference type="GO" id="GO:0016423">
    <property type="term" value="F:tRNA (guanine) methyltransferase activity"/>
    <property type="evidence" value="ECO:0007669"/>
    <property type="project" value="TreeGrafter"/>
</dbReference>
<evidence type="ECO:0000259" key="1">
    <source>
        <dbReference type="Pfam" id="PF01170"/>
    </source>
</evidence>
<name>A0A0G0E592_9BACT</name>
<evidence type="ECO:0000313" key="3">
    <source>
        <dbReference type="Proteomes" id="UP000034344"/>
    </source>
</evidence>
<dbReference type="Pfam" id="PF01170">
    <property type="entry name" value="UPF0020"/>
    <property type="match status" value="1"/>
</dbReference>
<dbReference type="AlphaFoldDB" id="A0A0G0E592"/>
<dbReference type="Proteomes" id="UP000034344">
    <property type="component" value="Unassembled WGS sequence"/>
</dbReference>
<protein>
    <recommendedName>
        <fullName evidence="1">Ribosomal RNA large subunit methyltransferase K/L-like methyltransferase domain-containing protein</fullName>
    </recommendedName>
</protein>